<keyword evidence="3 6" id="KW-0812">Transmembrane</keyword>
<feature type="transmembrane region" description="Helical" evidence="6">
    <location>
        <begin position="140"/>
        <end position="160"/>
    </location>
</feature>
<sequence>MLVLPASLMTVASSFATGDLGAAWTITAATPTDISANGILSATTANHALTTSSSILSLLDENTVQMEMLGSIHNPDEAFALLSETVSRVVEILASAKNSDFEPISDNPLAILSTIALVTASDMVPFVPCQPLAISLGAKYGVWAFPVCVVGQTLAGVLAFSSSRKVSDAKEVQKVLDNLGEEGQVTFQKFKTESLLGEESASDERTVFLALIGLRLAPFFPFSAGNYLLGGATDVDLRPFVVATILGCTFSNSISILLGMGGAELLMNTASN</sequence>
<dbReference type="EMBL" id="HBFG01000480">
    <property type="protein sequence ID" value="CAD8728678.1"/>
    <property type="molecule type" value="Transcribed_RNA"/>
</dbReference>
<feature type="transmembrane region" description="Helical" evidence="6">
    <location>
        <begin position="207"/>
        <end position="228"/>
    </location>
</feature>
<feature type="transmembrane region" description="Helical" evidence="6">
    <location>
        <begin position="240"/>
        <end position="266"/>
    </location>
</feature>
<feature type="domain" description="VTT" evidence="8">
    <location>
        <begin position="127"/>
        <end position="259"/>
    </location>
</feature>
<gene>
    <name evidence="9" type="ORF">PDEL0327_LOCUS354</name>
</gene>
<keyword evidence="7" id="KW-0732">Signal</keyword>
<evidence type="ECO:0000256" key="6">
    <source>
        <dbReference type="SAM" id="Phobius"/>
    </source>
</evidence>
<evidence type="ECO:0000256" key="5">
    <source>
        <dbReference type="ARBA" id="ARBA00023136"/>
    </source>
</evidence>
<keyword evidence="5 6" id="KW-0472">Membrane</keyword>
<dbReference type="PANTHER" id="PTHR12677:SF59">
    <property type="entry name" value="GOLGI APPARATUS MEMBRANE PROTEIN TVP38-RELATED"/>
    <property type="match status" value="1"/>
</dbReference>
<evidence type="ECO:0000256" key="4">
    <source>
        <dbReference type="ARBA" id="ARBA00022989"/>
    </source>
</evidence>
<evidence type="ECO:0000256" key="3">
    <source>
        <dbReference type="ARBA" id="ARBA00022692"/>
    </source>
</evidence>
<dbReference type="Pfam" id="PF09335">
    <property type="entry name" value="VTT_dom"/>
    <property type="match status" value="1"/>
</dbReference>
<dbReference type="InterPro" id="IPR032816">
    <property type="entry name" value="VTT_dom"/>
</dbReference>
<feature type="chain" id="PRO_5030575524" description="VTT domain-containing protein" evidence="7">
    <location>
        <begin position="17"/>
        <end position="272"/>
    </location>
</feature>
<accession>A0A7S0T8H8</accession>
<proteinExistence type="predicted"/>
<dbReference type="PANTHER" id="PTHR12677">
    <property type="entry name" value="GOLGI APPARATUS MEMBRANE PROTEIN TVP38-RELATED"/>
    <property type="match status" value="1"/>
</dbReference>
<feature type="signal peptide" evidence="7">
    <location>
        <begin position="1"/>
        <end position="16"/>
    </location>
</feature>
<comment type="subcellular location">
    <subcellularLocation>
        <location evidence="1">Cell membrane</location>
        <topology evidence="1">Multi-pass membrane protein</topology>
    </subcellularLocation>
</comment>
<evidence type="ECO:0000259" key="8">
    <source>
        <dbReference type="Pfam" id="PF09335"/>
    </source>
</evidence>
<keyword evidence="4 6" id="KW-1133">Transmembrane helix</keyword>
<organism evidence="9">
    <name type="scientific">Pseudo-nitzschia delicatissima</name>
    <dbReference type="NCBI Taxonomy" id="44447"/>
    <lineage>
        <taxon>Eukaryota</taxon>
        <taxon>Sar</taxon>
        <taxon>Stramenopiles</taxon>
        <taxon>Ochrophyta</taxon>
        <taxon>Bacillariophyta</taxon>
        <taxon>Bacillariophyceae</taxon>
        <taxon>Bacillariophycidae</taxon>
        <taxon>Bacillariales</taxon>
        <taxon>Bacillariaceae</taxon>
        <taxon>Pseudo-nitzschia</taxon>
    </lineage>
</organism>
<evidence type="ECO:0000256" key="7">
    <source>
        <dbReference type="SAM" id="SignalP"/>
    </source>
</evidence>
<dbReference type="GO" id="GO:0005886">
    <property type="term" value="C:plasma membrane"/>
    <property type="evidence" value="ECO:0007669"/>
    <property type="project" value="UniProtKB-SubCell"/>
</dbReference>
<evidence type="ECO:0000256" key="2">
    <source>
        <dbReference type="ARBA" id="ARBA00022475"/>
    </source>
</evidence>
<dbReference type="InterPro" id="IPR015414">
    <property type="entry name" value="TMEM64"/>
</dbReference>
<evidence type="ECO:0000256" key="1">
    <source>
        <dbReference type="ARBA" id="ARBA00004651"/>
    </source>
</evidence>
<reference evidence="9" key="1">
    <citation type="submission" date="2021-01" db="EMBL/GenBank/DDBJ databases">
        <authorList>
            <person name="Corre E."/>
            <person name="Pelletier E."/>
            <person name="Niang G."/>
            <person name="Scheremetjew M."/>
            <person name="Finn R."/>
            <person name="Kale V."/>
            <person name="Holt S."/>
            <person name="Cochrane G."/>
            <person name="Meng A."/>
            <person name="Brown T."/>
            <person name="Cohen L."/>
        </authorList>
    </citation>
    <scope>NUCLEOTIDE SEQUENCE</scope>
    <source>
        <strain evidence="9">B596</strain>
    </source>
</reference>
<evidence type="ECO:0000313" key="9">
    <source>
        <dbReference type="EMBL" id="CAD8728678.1"/>
    </source>
</evidence>
<name>A0A7S0T8H8_9STRA</name>
<dbReference type="AlphaFoldDB" id="A0A7S0T8H8"/>
<protein>
    <recommendedName>
        <fullName evidence="8">VTT domain-containing protein</fullName>
    </recommendedName>
</protein>
<keyword evidence="2" id="KW-1003">Cell membrane</keyword>